<protein>
    <submittedName>
        <fullName evidence="1">Uncharacterized protein</fullName>
    </submittedName>
</protein>
<proteinExistence type="predicted"/>
<evidence type="ECO:0000313" key="2">
    <source>
        <dbReference type="Proteomes" id="UP001595476"/>
    </source>
</evidence>
<keyword evidence="2" id="KW-1185">Reference proteome</keyword>
<dbReference type="RefSeq" id="WP_386723169.1">
    <property type="nucleotide sequence ID" value="NZ_JBHRSZ010000009.1"/>
</dbReference>
<name>A0ABV7HM79_9GAMM</name>
<comment type="caution">
    <text evidence="1">The sequence shown here is derived from an EMBL/GenBank/DDBJ whole genome shotgun (WGS) entry which is preliminary data.</text>
</comment>
<evidence type="ECO:0000313" key="1">
    <source>
        <dbReference type="EMBL" id="MFC3153245.1"/>
    </source>
</evidence>
<dbReference type="InterPro" id="IPR014719">
    <property type="entry name" value="Ribosomal_bL12_C/ClpS-like"/>
</dbReference>
<dbReference type="Proteomes" id="UP001595476">
    <property type="component" value="Unassembled WGS sequence"/>
</dbReference>
<organism evidence="1 2">
    <name type="scientific">Litoribrevibacter euphylliae</name>
    <dbReference type="NCBI Taxonomy" id="1834034"/>
    <lineage>
        <taxon>Bacteria</taxon>
        <taxon>Pseudomonadati</taxon>
        <taxon>Pseudomonadota</taxon>
        <taxon>Gammaproteobacteria</taxon>
        <taxon>Oceanospirillales</taxon>
        <taxon>Oceanospirillaceae</taxon>
        <taxon>Litoribrevibacter</taxon>
    </lineage>
</organism>
<dbReference type="Gene3D" id="3.30.1390.10">
    <property type="match status" value="1"/>
</dbReference>
<sequence>MDKTRVLALIRDGRTIAAIKYVREATGKDLKESKLYVESLRGSEFNRPRLSLEFQEAAEELYRLIPSAKECGSLFRVERILECAEAENKNIEFVSFAKWDQNYEFNAYDDDELLHEILGKNVSGRLLVICDDFEHPYTIELSNLSSEVGKFSRCLANTDFILIELDRDIVTIVGHWGLCARIANKST</sequence>
<dbReference type="EMBL" id="JBHRSZ010000009">
    <property type="protein sequence ID" value="MFC3153245.1"/>
    <property type="molecule type" value="Genomic_DNA"/>
</dbReference>
<gene>
    <name evidence="1" type="ORF">ACFOEK_19555</name>
</gene>
<accession>A0ABV7HM79</accession>
<reference evidence="2" key="1">
    <citation type="journal article" date="2019" name="Int. J. Syst. Evol. Microbiol.">
        <title>The Global Catalogue of Microorganisms (GCM) 10K type strain sequencing project: providing services to taxonomists for standard genome sequencing and annotation.</title>
        <authorList>
            <consortium name="The Broad Institute Genomics Platform"/>
            <consortium name="The Broad Institute Genome Sequencing Center for Infectious Disease"/>
            <person name="Wu L."/>
            <person name="Ma J."/>
        </authorList>
    </citation>
    <scope>NUCLEOTIDE SEQUENCE [LARGE SCALE GENOMIC DNA]</scope>
    <source>
        <strain evidence="2">KCTC 52438</strain>
    </source>
</reference>